<dbReference type="EMBL" id="JAUDEN010000008">
    <property type="protein sequence ID" value="MDM8324782.1"/>
    <property type="molecule type" value="Genomic_DNA"/>
</dbReference>
<organism evidence="1 2">
    <name type="scientific">Bacteroides gallinaceum</name>
    <dbReference type="NCBI Taxonomy" id="1462571"/>
    <lineage>
        <taxon>Bacteria</taxon>
        <taxon>Pseudomonadati</taxon>
        <taxon>Bacteroidota</taxon>
        <taxon>Bacteroidia</taxon>
        <taxon>Bacteroidales</taxon>
        <taxon>Bacteroidaceae</taxon>
        <taxon>Bacteroides</taxon>
    </lineage>
</organism>
<reference evidence="2" key="2">
    <citation type="submission" date="2023-07" db="EMBL/GenBank/DDBJ databases">
        <title>Identification and characterization of horizontal gene transfer across gut microbiota members of farm animals based on homology search.</title>
        <authorList>
            <person name="Schwarzerova J."/>
            <person name="Nykrynova M."/>
            <person name="Jureckova K."/>
            <person name="Cejkova D."/>
            <person name="Rychlik I."/>
        </authorList>
    </citation>
    <scope>NUCLEOTIDE SEQUENCE [LARGE SCALE GENOMIC DNA]</scope>
    <source>
        <strain evidence="2">109_WCHN</strain>
    </source>
</reference>
<name>A0ABT7VET6_9BACE</name>
<sequence length="361" mass="42274">MNTELDNNSKLYYDTVRFTTSSEYITLITGNESLFKHEVDIETGELKSIEFNSRSNSINRDKIPFSLYIRANMQSRKMTIEFSSKLLLEDYPLLISEDTFPQALQNMERLGICILDIESITKDCKFNKLHLTKDIDMKLTENILNSLNLCTGNYRKRTWKYYEGESICFKKDVKTKDCKEELNIYNKEKEIQTTKNKAFLKMTGNAEKIISYYKNKTRFELKMESIRKIKQKLKITDTSLHSVMRGNPDILLEQFDDIFTSSTNNKATDKRLIDSIGDYGLYNTLRYHNFDLKKVEQEIKDLGVYGSQSRAALSRQMKKLKQMLHTWSEQNIQSNSIIDSIRNKLADKNDKRYDEPPDIAC</sequence>
<reference evidence="1 2" key="1">
    <citation type="submission" date="2023-06" db="EMBL/GenBank/DDBJ databases">
        <authorList>
            <person name="Zeman M."/>
            <person name="Kubasova T."/>
            <person name="Jahodarova E."/>
            <person name="Nykrynova M."/>
            <person name="Rychlik I."/>
        </authorList>
    </citation>
    <scope>NUCLEOTIDE SEQUENCE [LARGE SCALE GENOMIC DNA]</scope>
    <source>
        <strain evidence="1 2">109_WCHN</strain>
    </source>
</reference>
<keyword evidence="2" id="KW-1185">Reference proteome</keyword>
<dbReference type="Proteomes" id="UP001169458">
    <property type="component" value="Unassembled WGS sequence"/>
</dbReference>
<proteinExistence type="predicted"/>
<protein>
    <submittedName>
        <fullName evidence="1">Uncharacterized protein</fullName>
    </submittedName>
</protein>
<accession>A0ABT7VET6</accession>
<dbReference type="RefSeq" id="WP_289559163.1">
    <property type="nucleotide sequence ID" value="NZ_JAUDEN010000008.1"/>
</dbReference>
<comment type="caution">
    <text evidence="1">The sequence shown here is derived from an EMBL/GenBank/DDBJ whole genome shotgun (WGS) entry which is preliminary data.</text>
</comment>
<evidence type="ECO:0000313" key="2">
    <source>
        <dbReference type="Proteomes" id="UP001169458"/>
    </source>
</evidence>
<evidence type="ECO:0000313" key="1">
    <source>
        <dbReference type="EMBL" id="MDM8324782.1"/>
    </source>
</evidence>
<gene>
    <name evidence="1" type="ORF">QUW60_05995</name>
</gene>